<comment type="caution">
    <text evidence="11">The sequence shown here is derived from an EMBL/GenBank/DDBJ whole genome shotgun (WGS) entry which is preliminary data.</text>
</comment>
<gene>
    <name evidence="11" type="ORF">DT23_00920</name>
</gene>
<evidence type="ECO:0000259" key="9">
    <source>
        <dbReference type="PROSITE" id="PS50234"/>
    </source>
</evidence>
<evidence type="ECO:0000256" key="6">
    <source>
        <dbReference type="ARBA" id="ARBA00022833"/>
    </source>
</evidence>
<dbReference type="Gene3D" id="3.40.50.410">
    <property type="entry name" value="von Willebrand factor, type A domain"/>
    <property type="match status" value="1"/>
</dbReference>
<keyword evidence="12" id="KW-1185">Reference proteome</keyword>
<dbReference type="eggNOG" id="COG2304">
    <property type="taxonomic scope" value="Bacteria"/>
</dbReference>
<evidence type="ECO:0000256" key="7">
    <source>
        <dbReference type="ARBA" id="ARBA00023049"/>
    </source>
</evidence>
<evidence type="ECO:0000256" key="2">
    <source>
        <dbReference type="ARBA" id="ARBA00005988"/>
    </source>
</evidence>
<dbReference type="PANTHER" id="PTHR11705">
    <property type="entry name" value="PROTEASE FAMILY M14 CARBOXYPEPTIDASE A,B"/>
    <property type="match status" value="1"/>
</dbReference>
<dbReference type="SMART" id="SM00631">
    <property type="entry name" value="Zn_pept"/>
    <property type="match status" value="1"/>
</dbReference>
<dbReference type="PROSITE" id="PS50234">
    <property type="entry name" value="VWFA"/>
    <property type="match status" value="1"/>
</dbReference>
<dbReference type="PROSITE" id="PS52035">
    <property type="entry name" value="PEPTIDASE_M14"/>
    <property type="match status" value="1"/>
</dbReference>
<dbReference type="InterPro" id="IPR036465">
    <property type="entry name" value="vWFA_dom_sf"/>
</dbReference>
<keyword evidence="7" id="KW-0482">Metalloprotease</keyword>
<keyword evidence="6" id="KW-0862">Zinc</keyword>
<dbReference type="GO" id="GO:0008270">
    <property type="term" value="F:zinc ion binding"/>
    <property type="evidence" value="ECO:0007669"/>
    <property type="project" value="InterPro"/>
</dbReference>
<dbReference type="PRINTS" id="PR00765">
    <property type="entry name" value="CRBOXYPTASEA"/>
</dbReference>
<keyword evidence="5" id="KW-0378">Hydrolase</keyword>
<accession>A0A074JV56</accession>
<evidence type="ECO:0000256" key="1">
    <source>
        <dbReference type="ARBA" id="ARBA00001947"/>
    </source>
</evidence>
<reference evidence="11 12" key="1">
    <citation type="journal article" date="2015" name="Antonie Van Leeuwenhoek">
        <title>Thioclava indica sp. nov., isolated from surface seawater of the Indian Ocean.</title>
        <authorList>
            <person name="Liu Y."/>
            <person name="Lai Q."/>
            <person name="Du J."/>
            <person name="Xu H."/>
            <person name="Jiang L."/>
            <person name="Shao Z."/>
        </authorList>
    </citation>
    <scope>NUCLEOTIDE SEQUENCE [LARGE SCALE GENOMIC DNA]</scope>
    <source>
        <strain evidence="11 12">DT23-4</strain>
    </source>
</reference>
<dbReference type="Gene3D" id="3.40.630.10">
    <property type="entry name" value="Zn peptidases"/>
    <property type="match status" value="1"/>
</dbReference>
<organism evidence="11 12">
    <name type="scientific">Thioclava indica</name>
    <dbReference type="NCBI Taxonomy" id="1353528"/>
    <lineage>
        <taxon>Bacteria</taxon>
        <taxon>Pseudomonadati</taxon>
        <taxon>Pseudomonadota</taxon>
        <taxon>Alphaproteobacteria</taxon>
        <taxon>Rhodobacterales</taxon>
        <taxon>Paracoccaceae</taxon>
        <taxon>Thioclava</taxon>
    </lineage>
</organism>
<evidence type="ECO:0000259" key="10">
    <source>
        <dbReference type="PROSITE" id="PS52035"/>
    </source>
</evidence>
<dbReference type="InterPro" id="IPR057247">
    <property type="entry name" value="CARBOXYPEPT_ZN_2"/>
</dbReference>
<comment type="cofactor">
    <cofactor evidence="1">
        <name>Zn(2+)</name>
        <dbReference type="ChEBI" id="CHEBI:29105"/>
    </cofactor>
</comment>
<dbReference type="GO" id="GO:0005615">
    <property type="term" value="C:extracellular space"/>
    <property type="evidence" value="ECO:0007669"/>
    <property type="project" value="TreeGrafter"/>
</dbReference>
<dbReference type="InterPro" id="IPR000834">
    <property type="entry name" value="Peptidase_M14"/>
</dbReference>
<evidence type="ECO:0000313" key="12">
    <source>
        <dbReference type="Proteomes" id="UP000027471"/>
    </source>
</evidence>
<name>A0A074JV56_9RHOB</name>
<dbReference type="SUPFAM" id="SSF53300">
    <property type="entry name" value="vWA-like"/>
    <property type="match status" value="1"/>
</dbReference>
<dbReference type="PROSITE" id="PS00133">
    <property type="entry name" value="CARBOXYPEPT_ZN_2"/>
    <property type="match status" value="1"/>
</dbReference>
<evidence type="ECO:0000256" key="4">
    <source>
        <dbReference type="ARBA" id="ARBA00022723"/>
    </source>
</evidence>
<dbReference type="GO" id="GO:0004181">
    <property type="term" value="F:metallocarboxypeptidase activity"/>
    <property type="evidence" value="ECO:0007669"/>
    <property type="project" value="InterPro"/>
</dbReference>
<evidence type="ECO:0000256" key="5">
    <source>
        <dbReference type="ARBA" id="ARBA00022801"/>
    </source>
</evidence>
<proteinExistence type="inferred from homology"/>
<feature type="domain" description="VWFA" evidence="9">
    <location>
        <begin position="488"/>
        <end position="683"/>
    </location>
</feature>
<feature type="domain" description="Peptidase M14" evidence="10">
    <location>
        <begin position="3"/>
        <end position="352"/>
    </location>
</feature>
<dbReference type="GO" id="GO:0006508">
    <property type="term" value="P:proteolysis"/>
    <property type="evidence" value="ECO:0007669"/>
    <property type="project" value="UniProtKB-KW"/>
</dbReference>
<dbReference type="OrthoDB" id="5294005at2"/>
<dbReference type="STRING" id="1353528.DT23_00920"/>
<feature type="active site" description="Proton donor/acceptor" evidence="8">
    <location>
        <position position="329"/>
    </location>
</feature>
<dbReference type="SUPFAM" id="SSF53187">
    <property type="entry name" value="Zn-dependent exopeptidases"/>
    <property type="match status" value="1"/>
</dbReference>
<comment type="similarity">
    <text evidence="2 8">Belongs to the peptidase M14 family.</text>
</comment>
<dbReference type="RefSeq" id="WP_051696947.1">
    <property type="nucleotide sequence ID" value="NZ_AUNB01000001.1"/>
</dbReference>
<dbReference type="PROSITE" id="PS50194">
    <property type="entry name" value="FILAMIN_REPEAT"/>
    <property type="match status" value="1"/>
</dbReference>
<evidence type="ECO:0000313" key="11">
    <source>
        <dbReference type="EMBL" id="KEO61561.1"/>
    </source>
</evidence>
<evidence type="ECO:0000256" key="8">
    <source>
        <dbReference type="PROSITE-ProRule" id="PRU01379"/>
    </source>
</evidence>
<dbReference type="InterPro" id="IPR017868">
    <property type="entry name" value="Filamin/ABP280_repeat-like"/>
</dbReference>
<sequence length="1030" mass="110387">MAYLNSLSELESGIAALVSAYPSTCTAINLPNTTAQGNTVRAMRIGTPGEKTGVAFLGGLHAREWMPPEICLSFAADLLEAHDLGTGLGYGPVSYTASQIGSIFETYHLFFVPSGNPDGFDYSKAHDAVGGNGGWRRNRNPAQSGGNDSCIGVDLNRNFDVLFDFQTLLSNAANTGYISTDPCNSDQVYHGPSPMSEQETRNIAWLLDTYPEIRIFFDIHSYSELILYPWGHDQVQSSNASQNFLNPAFDGQRGVANDAYSEHILAPALSAHADLAEEIRQGIQGVNGRNYQPDISFGLYPTTGSASDYAWARHLINPALTRVYGYTIETGRSFRPAWSEAEDVIREVSSGLTRMLIAAPCALWPLTVAPPSPLEVEFADVPEGLTTYRAVVFEVTGCSATTMRIISGPTVTSGPAGTVFGTPNGMMSEVADPRPDFETADQARIWISYTGTSDGDTAQGTVRIRCDDTGQEWDVLIHANTRARPTVAVMLALDQSGSMDGAAGDLGATRVELLREAAVRFTELIPAGNAVGMIRFDHDAYPVNDPAYPGLAITPIMSDDMSDPNRNLARAAANAHATNPAGFTSIGNGVLEARSVLDPVGGYDEKAMIVFTDGIENRAAYIADVLAQIDARTFAIALGTEAQVSTSALMALAGVRDGYLLLTGHLGSGTDDYFRLTKYFHQILAGATRTDIVRDPSGHIGLGQTVKIPFHLSEADVEATAILLVDVPVIRFTLQTPAGDLIDPGVAGAAGATFATGTRMSYYRFGLPFPLKDAGAHGGTWHAVLEIDEKLWKRYFDNHDYAAVNAAQGTHPLGARYSVAVQSYSNLRMQARCDQTSLEPGASVTVHASLSEYDVPLEGRAKVLARIELPSGGTLALAMTEHLPGNFEVTMNASQAGLYRIQVEAAGTSRRGLPFTREQALTAAVYRGGDTPPTRSDSGDPGHEALCRFIRCLLNQDSILRLLKEKGIEPEALMKCLDAYCRSADAGKGETGRKAGSLSLDAKAALSDLLKDGSHDATLAEFLRDLLAKR</sequence>
<dbReference type="EMBL" id="AUNB01000001">
    <property type="protein sequence ID" value="KEO61561.1"/>
    <property type="molecule type" value="Genomic_DNA"/>
</dbReference>
<dbReference type="SMART" id="SM00327">
    <property type="entry name" value="VWA"/>
    <property type="match status" value="1"/>
</dbReference>
<dbReference type="CDD" id="cd00198">
    <property type="entry name" value="vWFA"/>
    <property type="match status" value="1"/>
</dbReference>
<dbReference type="eggNOG" id="COG2866">
    <property type="taxonomic scope" value="Bacteria"/>
</dbReference>
<keyword evidence="4" id="KW-0479">Metal-binding</keyword>
<dbReference type="AlphaFoldDB" id="A0A074JV56"/>
<dbReference type="PANTHER" id="PTHR11705:SF143">
    <property type="entry name" value="SLL0236 PROTEIN"/>
    <property type="match status" value="1"/>
</dbReference>
<dbReference type="Proteomes" id="UP000027471">
    <property type="component" value="Unassembled WGS sequence"/>
</dbReference>
<keyword evidence="3" id="KW-0645">Protease</keyword>
<dbReference type="InterPro" id="IPR002035">
    <property type="entry name" value="VWF_A"/>
</dbReference>
<evidence type="ECO:0000256" key="3">
    <source>
        <dbReference type="ARBA" id="ARBA00022670"/>
    </source>
</evidence>
<protein>
    <submittedName>
        <fullName evidence="11">Uncharacterized protein</fullName>
    </submittedName>
</protein>
<dbReference type="Pfam" id="PF13519">
    <property type="entry name" value="VWA_2"/>
    <property type="match status" value="1"/>
</dbReference>
<dbReference type="Pfam" id="PF00246">
    <property type="entry name" value="Peptidase_M14"/>
    <property type="match status" value="1"/>
</dbReference>